<gene>
    <name evidence="1" type="ORF">TSUD_423290</name>
</gene>
<comment type="caution">
    <text evidence="1">The sequence shown here is derived from an EMBL/GenBank/DDBJ whole genome shotgun (WGS) entry which is preliminary data.</text>
</comment>
<sequence>ARNFNKENNNILTTYFFTDFPDSFGAKAMFNAFHHYGDVMEVVIPTKRDKGGNRFGGGHNVHHHVKTVEENTYARAVRSWGTMSKGGSLKRVVTSYEAEKDDMSRLEKVFIGVVVNPGMTYNIQNYFHTQGYFGVKVTPLGSNLVLLEGHAEGEVQALLDDAKDWLYQLFTEIRPWNPNNVDVNRVSWLRIFGIPLHAWNDLFFTQVTKPWGTFMNTDD</sequence>
<dbReference type="PANTHER" id="PTHR34427">
    <property type="entry name" value="DUF4283 DOMAIN PROTEIN"/>
    <property type="match status" value="1"/>
</dbReference>
<protein>
    <recommendedName>
        <fullName evidence="3">DUF4283 domain-containing protein</fullName>
    </recommendedName>
</protein>
<dbReference type="OrthoDB" id="1436406at2759"/>
<dbReference type="AlphaFoldDB" id="A0A1B5Z835"/>
<feature type="non-terminal residue" evidence="1">
    <location>
        <position position="1"/>
    </location>
</feature>
<dbReference type="PANTHER" id="PTHR34427:SF5">
    <property type="entry name" value="DUF4283 DOMAIN-CONTAINING PROTEIN"/>
    <property type="match status" value="1"/>
</dbReference>
<accession>A0A1B5Z835</accession>
<evidence type="ECO:0008006" key="3">
    <source>
        <dbReference type="Google" id="ProtNLM"/>
    </source>
</evidence>
<dbReference type="Proteomes" id="UP000242715">
    <property type="component" value="Unassembled WGS sequence"/>
</dbReference>
<keyword evidence="2" id="KW-1185">Reference proteome</keyword>
<organism evidence="1 2">
    <name type="scientific">Trifolium subterraneum</name>
    <name type="common">Subterranean clover</name>
    <dbReference type="NCBI Taxonomy" id="3900"/>
    <lineage>
        <taxon>Eukaryota</taxon>
        <taxon>Viridiplantae</taxon>
        <taxon>Streptophyta</taxon>
        <taxon>Embryophyta</taxon>
        <taxon>Tracheophyta</taxon>
        <taxon>Spermatophyta</taxon>
        <taxon>Magnoliopsida</taxon>
        <taxon>eudicotyledons</taxon>
        <taxon>Gunneridae</taxon>
        <taxon>Pentapetalae</taxon>
        <taxon>rosids</taxon>
        <taxon>fabids</taxon>
        <taxon>Fabales</taxon>
        <taxon>Fabaceae</taxon>
        <taxon>Papilionoideae</taxon>
        <taxon>50 kb inversion clade</taxon>
        <taxon>NPAAA clade</taxon>
        <taxon>Hologalegina</taxon>
        <taxon>IRL clade</taxon>
        <taxon>Trifolieae</taxon>
        <taxon>Trifolium</taxon>
    </lineage>
</organism>
<reference evidence="2" key="1">
    <citation type="journal article" date="2017" name="Front. Plant Sci.">
        <title>Climate Clever Clovers: New Paradigm to Reduce the Environmental Footprint of Ruminants by Breeding Low Methanogenic Forages Utilizing Haplotype Variation.</title>
        <authorList>
            <person name="Kaur P."/>
            <person name="Appels R."/>
            <person name="Bayer P.E."/>
            <person name="Keeble-Gagnere G."/>
            <person name="Wang J."/>
            <person name="Hirakawa H."/>
            <person name="Shirasawa K."/>
            <person name="Vercoe P."/>
            <person name="Stefanova K."/>
            <person name="Durmic Z."/>
            <person name="Nichols P."/>
            <person name="Revell C."/>
            <person name="Isobe S.N."/>
            <person name="Edwards D."/>
            <person name="Erskine W."/>
        </authorList>
    </citation>
    <scope>NUCLEOTIDE SEQUENCE [LARGE SCALE GENOMIC DNA]</scope>
    <source>
        <strain evidence="2">cv. Daliak</strain>
    </source>
</reference>
<evidence type="ECO:0000313" key="2">
    <source>
        <dbReference type="Proteomes" id="UP000242715"/>
    </source>
</evidence>
<dbReference type="EMBL" id="BCLP01048121">
    <property type="protein sequence ID" value="GAU10269.1"/>
    <property type="molecule type" value="Genomic_DNA"/>
</dbReference>
<proteinExistence type="predicted"/>
<name>A0A1B5Z835_TRISU</name>
<evidence type="ECO:0000313" key="1">
    <source>
        <dbReference type="EMBL" id="GAU10269.1"/>
    </source>
</evidence>
<feature type="non-terminal residue" evidence="1">
    <location>
        <position position="219"/>
    </location>
</feature>